<dbReference type="EMBL" id="JACWMS010000001">
    <property type="protein sequence ID" value="MBD1318423.1"/>
    <property type="molecule type" value="Genomic_DNA"/>
</dbReference>
<feature type="chain" id="PRO_5046504834" description="Secreted protein" evidence="1">
    <location>
        <begin position="47"/>
        <end position="285"/>
    </location>
</feature>
<dbReference type="RefSeq" id="WP_190265595.1">
    <property type="nucleotide sequence ID" value="NZ_BAABAD010000003.1"/>
</dbReference>
<sequence length="285" mass="28615">MVAISKRAAGTRRLSFRLRAGVLGVAAAAATALCAPGLVAPGAATAEPLVGDNTMTLPAIPFDSELAAAVRMLRDAGVDRMALEAAQAIMTSVGQMSSEQVAARAAGVPVADRGVATPVAADPLALLRSLGIQPLSPSVAPFCTDPTADNPLGLVTAGAGAVAGPWPLAQEPLAPLQQLLGITMPKLNLVDNGQTAYAFVPAAASNGTGGAMQVAWFNTSTLQGGFADLKPISNAPIMKALPLLSGVRLAPVKTGKGTILSAVYGTAQNGNRTCYFLPAVGVIDA</sequence>
<feature type="signal peptide" evidence="1">
    <location>
        <begin position="1"/>
        <end position="46"/>
    </location>
</feature>
<name>A0ABR7W6P4_9ACTN</name>
<evidence type="ECO:0008006" key="4">
    <source>
        <dbReference type="Google" id="ProtNLM"/>
    </source>
</evidence>
<proteinExistence type="predicted"/>
<accession>A0ABR7W6P4</accession>
<protein>
    <recommendedName>
        <fullName evidence="4">Secreted protein</fullName>
    </recommendedName>
</protein>
<keyword evidence="1" id="KW-0732">Signal</keyword>
<organism evidence="2 3">
    <name type="scientific">Gordonia hankookensis</name>
    <dbReference type="NCBI Taxonomy" id="589403"/>
    <lineage>
        <taxon>Bacteria</taxon>
        <taxon>Bacillati</taxon>
        <taxon>Actinomycetota</taxon>
        <taxon>Actinomycetes</taxon>
        <taxon>Mycobacteriales</taxon>
        <taxon>Gordoniaceae</taxon>
        <taxon>Gordonia</taxon>
    </lineage>
</organism>
<keyword evidence="3" id="KW-1185">Reference proteome</keyword>
<evidence type="ECO:0000313" key="2">
    <source>
        <dbReference type="EMBL" id="MBD1318423.1"/>
    </source>
</evidence>
<evidence type="ECO:0000313" key="3">
    <source>
        <dbReference type="Proteomes" id="UP000602395"/>
    </source>
</evidence>
<comment type="caution">
    <text evidence="2">The sequence shown here is derived from an EMBL/GenBank/DDBJ whole genome shotgun (WGS) entry which is preliminary data.</text>
</comment>
<reference evidence="2 3" key="1">
    <citation type="submission" date="2020-09" db="EMBL/GenBank/DDBJ databases">
        <title>Novel species in genus Gordonia.</title>
        <authorList>
            <person name="Zhang G."/>
        </authorList>
    </citation>
    <scope>NUCLEOTIDE SEQUENCE [LARGE SCALE GENOMIC DNA]</scope>
    <source>
        <strain evidence="2 3">ON-33</strain>
    </source>
</reference>
<evidence type="ECO:0000256" key="1">
    <source>
        <dbReference type="SAM" id="SignalP"/>
    </source>
</evidence>
<dbReference type="Proteomes" id="UP000602395">
    <property type="component" value="Unassembled WGS sequence"/>
</dbReference>
<gene>
    <name evidence="2" type="ORF">IDF66_02400</name>
</gene>